<name>A0AAW0WQH6_CHEQU</name>
<dbReference type="InterPro" id="IPR009057">
    <property type="entry name" value="Homeodomain-like_sf"/>
</dbReference>
<feature type="region of interest" description="Disordered" evidence="4">
    <location>
        <begin position="321"/>
        <end position="344"/>
    </location>
</feature>
<reference evidence="6 7" key="1">
    <citation type="journal article" date="2024" name="BMC Genomics">
        <title>Genome assembly of redclaw crayfish (Cherax quadricarinatus) provides insights into its immune adaptation and hypoxia tolerance.</title>
        <authorList>
            <person name="Liu Z."/>
            <person name="Zheng J."/>
            <person name="Li H."/>
            <person name="Fang K."/>
            <person name="Wang S."/>
            <person name="He J."/>
            <person name="Zhou D."/>
            <person name="Weng S."/>
            <person name="Chi M."/>
            <person name="Gu Z."/>
            <person name="He J."/>
            <person name="Li F."/>
            <person name="Wang M."/>
        </authorList>
    </citation>
    <scope>NUCLEOTIDE SEQUENCE [LARGE SCALE GENOMIC DNA]</scope>
    <source>
        <strain evidence="6">ZL_2023a</strain>
    </source>
</reference>
<dbReference type="SUPFAM" id="SSF46689">
    <property type="entry name" value="Homeodomain-like"/>
    <property type="match status" value="1"/>
</dbReference>
<keyword evidence="2 3" id="KW-0539">Nucleus</keyword>
<dbReference type="GO" id="GO:0003677">
    <property type="term" value="F:DNA binding"/>
    <property type="evidence" value="ECO:0007669"/>
    <property type="project" value="UniProtKB-UniRule"/>
</dbReference>
<comment type="caution">
    <text evidence="6">The sequence shown here is derived from an EMBL/GenBank/DDBJ whole genome shotgun (WGS) entry which is preliminary data.</text>
</comment>
<evidence type="ECO:0000313" key="6">
    <source>
        <dbReference type="EMBL" id="KAK8734488.1"/>
    </source>
</evidence>
<proteinExistence type="predicted"/>
<evidence type="ECO:0000256" key="4">
    <source>
        <dbReference type="SAM" id="MobiDB-lite"/>
    </source>
</evidence>
<dbReference type="AlphaFoldDB" id="A0AAW0WQH6"/>
<dbReference type="EMBL" id="JARKIK010000050">
    <property type="protein sequence ID" value="KAK8734488.1"/>
    <property type="molecule type" value="Genomic_DNA"/>
</dbReference>
<keyword evidence="2 3" id="KW-0371">Homeobox</keyword>
<gene>
    <name evidence="6" type="ORF">OTU49_005839</name>
</gene>
<evidence type="ECO:0000313" key="7">
    <source>
        <dbReference type="Proteomes" id="UP001445076"/>
    </source>
</evidence>
<feature type="domain" description="Homeobox" evidence="5">
    <location>
        <begin position="232"/>
        <end position="279"/>
    </location>
</feature>
<evidence type="ECO:0000259" key="5">
    <source>
        <dbReference type="PROSITE" id="PS50071"/>
    </source>
</evidence>
<keyword evidence="2 3" id="KW-0238">DNA-binding</keyword>
<dbReference type="Gene3D" id="1.10.10.60">
    <property type="entry name" value="Homeodomain-like"/>
    <property type="match status" value="1"/>
</dbReference>
<dbReference type="GO" id="GO:0005634">
    <property type="term" value="C:nucleus"/>
    <property type="evidence" value="ECO:0007669"/>
    <property type="project" value="UniProtKB-SubCell"/>
</dbReference>
<feature type="DNA-binding region" description="Homeobox" evidence="2">
    <location>
        <begin position="234"/>
        <end position="280"/>
    </location>
</feature>
<organism evidence="6 7">
    <name type="scientific">Cherax quadricarinatus</name>
    <name type="common">Australian red claw crayfish</name>
    <dbReference type="NCBI Taxonomy" id="27406"/>
    <lineage>
        <taxon>Eukaryota</taxon>
        <taxon>Metazoa</taxon>
        <taxon>Ecdysozoa</taxon>
        <taxon>Arthropoda</taxon>
        <taxon>Crustacea</taxon>
        <taxon>Multicrustacea</taxon>
        <taxon>Malacostraca</taxon>
        <taxon>Eumalacostraca</taxon>
        <taxon>Eucarida</taxon>
        <taxon>Decapoda</taxon>
        <taxon>Pleocyemata</taxon>
        <taxon>Astacidea</taxon>
        <taxon>Parastacoidea</taxon>
        <taxon>Parastacidae</taxon>
        <taxon>Cherax</taxon>
    </lineage>
</organism>
<evidence type="ECO:0000256" key="2">
    <source>
        <dbReference type="PROSITE-ProRule" id="PRU00108"/>
    </source>
</evidence>
<accession>A0AAW0WQH6</accession>
<comment type="subcellular location">
    <subcellularLocation>
        <location evidence="1 2 3">Nucleus</location>
    </subcellularLocation>
</comment>
<sequence>MSSGQEGNTEDHKKVHHLPSDRSNCCHYSNMLTQHELLNATDGFGDEDSSMSVVSPLDGLAEYPMEQAEFEYFETSLPNDSFYDVPHPQELHQTLPPPPAGTPTSAFTTPVYDPSSYDSTIIYDQDDMAPFTSQVAAFNDDLKSPQEITPYEEEINTGEDELKFSEDMGYDGFSGSLYESNIGAADTQTDTLGFDSLCSAFDNNPHVSVMDESTPNMTWEEGSGKGKIGPLQRRALDSIFSVTDKPSRGLVLHIASELGLHHLTVKNFFSNGRRRLRRAAARLNDPERSRRENERRKEKRRLAALSSTLSVGEGKMASVVTSSSRVTSPQMPPADSPLPKETPVVSPERRALMEKLADKVQRSVAQRSLAADLDLLRSSSSQTLLAHNSHVFLSHSSHDLLTQPSNDILSQASHDILTQSTHDLLTPSPHNFLTQPPQKLCTDHTSTPPSLLQSHTDPWNLF</sequence>
<dbReference type="EMBL" id="JARKIK010000050">
    <property type="protein sequence ID" value="KAK8734489.1"/>
    <property type="molecule type" value="Genomic_DNA"/>
</dbReference>
<reference evidence="6" key="2">
    <citation type="submission" date="2024-01" db="EMBL/GenBank/DDBJ databases">
        <authorList>
            <person name="He J."/>
            <person name="Wang M."/>
            <person name="Zheng J."/>
            <person name="Liu Z."/>
        </authorList>
    </citation>
    <scope>NUCLEOTIDE SEQUENCE</scope>
    <source>
        <strain evidence="6">ZL_2023a</strain>
        <tissue evidence="6">Muscle</tissue>
    </source>
</reference>
<dbReference type="InterPro" id="IPR001356">
    <property type="entry name" value="HD"/>
</dbReference>
<dbReference type="PROSITE" id="PS50071">
    <property type="entry name" value="HOMEOBOX_2"/>
    <property type="match status" value="1"/>
</dbReference>
<dbReference type="SMART" id="SM00389">
    <property type="entry name" value="HOX"/>
    <property type="match status" value="1"/>
</dbReference>
<dbReference type="Proteomes" id="UP001445076">
    <property type="component" value="Unassembled WGS sequence"/>
</dbReference>
<evidence type="ECO:0000256" key="1">
    <source>
        <dbReference type="ARBA" id="ARBA00004123"/>
    </source>
</evidence>
<evidence type="ECO:0000256" key="3">
    <source>
        <dbReference type="RuleBase" id="RU000682"/>
    </source>
</evidence>
<dbReference type="Pfam" id="PF00046">
    <property type="entry name" value="Homeodomain"/>
    <property type="match status" value="1"/>
</dbReference>
<dbReference type="CDD" id="cd00086">
    <property type="entry name" value="homeodomain"/>
    <property type="match status" value="1"/>
</dbReference>
<feature type="region of interest" description="Disordered" evidence="4">
    <location>
        <begin position="1"/>
        <end position="20"/>
    </location>
</feature>
<keyword evidence="7" id="KW-1185">Reference proteome</keyword>
<feature type="region of interest" description="Disordered" evidence="4">
    <location>
        <begin position="429"/>
        <end position="462"/>
    </location>
</feature>
<protein>
    <recommendedName>
        <fullName evidence="5">Homeobox domain-containing protein</fullName>
    </recommendedName>
</protein>